<sequence>MYYATIVCSWLFDGWFNSVQFRVGCNVVVIAADTGRNHVILIVYKTYTLSVVVEPLTS</sequence>
<protein>
    <submittedName>
        <fullName evidence="1">Uncharacterized protein</fullName>
    </submittedName>
</protein>
<dbReference type="EMBL" id="JAMKOV010000001">
    <property type="protein sequence ID" value="KAI8044032.1"/>
    <property type="molecule type" value="Genomic_DNA"/>
</dbReference>
<evidence type="ECO:0000313" key="2">
    <source>
        <dbReference type="Proteomes" id="UP001059596"/>
    </source>
</evidence>
<dbReference type="Proteomes" id="UP001059596">
    <property type="component" value="Chromosome 3R"/>
</dbReference>
<evidence type="ECO:0000313" key="1">
    <source>
        <dbReference type="EMBL" id="KAI8044032.1"/>
    </source>
</evidence>
<organism evidence="1 2">
    <name type="scientific">Drosophila gunungcola</name>
    <name type="common">fruit fly</name>
    <dbReference type="NCBI Taxonomy" id="103775"/>
    <lineage>
        <taxon>Eukaryota</taxon>
        <taxon>Metazoa</taxon>
        <taxon>Ecdysozoa</taxon>
        <taxon>Arthropoda</taxon>
        <taxon>Hexapoda</taxon>
        <taxon>Insecta</taxon>
        <taxon>Pterygota</taxon>
        <taxon>Neoptera</taxon>
        <taxon>Endopterygota</taxon>
        <taxon>Diptera</taxon>
        <taxon>Brachycera</taxon>
        <taxon>Muscomorpha</taxon>
        <taxon>Ephydroidea</taxon>
        <taxon>Drosophilidae</taxon>
        <taxon>Drosophila</taxon>
        <taxon>Sophophora</taxon>
    </lineage>
</organism>
<dbReference type="AlphaFoldDB" id="A0A9Q0BTH9"/>
<reference evidence="1" key="1">
    <citation type="journal article" date="2023" name="Genome Biol. Evol.">
        <title>Long-read-based Genome Assembly of Drosophila gunungcola Reveals Fewer Chemosensory Genes in Flower-breeding Species.</title>
        <authorList>
            <person name="Negi A."/>
            <person name="Liao B.Y."/>
            <person name="Yeh S.D."/>
        </authorList>
    </citation>
    <scope>NUCLEOTIDE SEQUENCE</scope>
    <source>
        <strain evidence="1">Sukarami</strain>
    </source>
</reference>
<gene>
    <name evidence="1" type="ORF">M5D96_000181</name>
</gene>
<name>A0A9Q0BTH9_9MUSC</name>
<comment type="caution">
    <text evidence="1">The sequence shown here is derived from an EMBL/GenBank/DDBJ whole genome shotgun (WGS) entry which is preliminary data.</text>
</comment>
<proteinExistence type="predicted"/>
<accession>A0A9Q0BTH9</accession>
<keyword evidence="2" id="KW-1185">Reference proteome</keyword>